<organism evidence="3 4">
    <name type="scientific">Mucilaginibacter ginsenosidivorax</name>
    <dbReference type="NCBI Taxonomy" id="862126"/>
    <lineage>
        <taxon>Bacteria</taxon>
        <taxon>Pseudomonadati</taxon>
        <taxon>Bacteroidota</taxon>
        <taxon>Sphingobacteriia</taxon>
        <taxon>Sphingobacteriales</taxon>
        <taxon>Sphingobacteriaceae</taxon>
        <taxon>Mucilaginibacter</taxon>
    </lineage>
</organism>
<evidence type="ECO:0000256" key="2">
    <source>
        <dbReference type="SAM" id="Phobius"/>
    </source>
</evidence>
<name>A0A5B8VV97_9SPHI</name>
<dbReference type="AlphaFoldDB" id="A0A5B8VV97"/>
<sequence length="267" mass="30321">MSEPTLPENGSDDPVPDNILPPSPKPEKEEFRSFRVDWHSTSRKVIILCKIGIYCFIFLMAASWTYNNVPMPYGLFLSGIELLIAVAASFTTIRLGTNKPWKPYANKGLLSESAQVKLLLSNIVMDMKQFDQTGNYYFTGVRFYKYTTAILSGISTVLLGLNVKTLNKDWAEIYPELSKNIAFVIGAIITVWTSLMSYWNIEKYWQQSKAVVYKLAALKKEIENLDKAGKLPDEVIQQKYEAYVTIIEEYNKYRQGGNDNRQGAPAP</sequence>
<evidence type="ECO:0000256" key="1">
    <source>
        <dbReference type="SAM" id="MobiDB-lite"/>
    </source>
</evidence>
<protein>
    <recommendedName>
        <fullName evidence="5">DUF4231 domain-containing protein</fullName>
    </recommendedName>
</protein>
<keyword evidence="2" id="KW-0812">Transmembrane</keyword>
<reference evidence="3 4" key="1">
    <citation type="journal article" date="2013" name="J. Microbiol.">
        <title>Mucilaginibacter ginsenosidivorax sp. nov., with ginsenoside converting activity isolated from sediment.</title>
        <authorList>
            <person name="Kim J.K."/>
            <person name="Choi T.E."/>
            <person name="Liu Q.M."/>
            <person name="Park H.Y."/>
            <person name="Yi T.H."/>
            <person name="Yoon M.H."/>
            <person name="Kim S.C."/>
            <person name="Im W.T."/>
        </authorList>
    </citation>
    <scope>NUCLEOTIDE SEQUENCE [LARGE SCALE GENOMIC DNA]</scope>
    <source>
        <strain evidence="3 4">KHI28</strain>
    </source>
</reference>
<accession>A0A5B8VV97</accession>
<feature type="transmembrane region" description="Helical" evidence="2">
    <location>
        <begin position="45"/>
        <end position="66"/>
    </location>
</feature>
<keyword evidence="4" id="KW-1185">Reference proteome</keyword>
<dbReference type="KEGG" id="mgk:FSB76_02205"/>
<dbReference type="RefSeq" id="WP_147051971.1">
    <property type="nucleotide sequence ID" value="NZ_CP042437.1"/>
</dbReference>
<dbReference type="OrthoDB" id="1494321at2"/>
<keyword evidence="2" id="KW-0472">Membrane</keyword>
<dbReference type="Proteomes" id="UP000321362">
    <property type="component" value="Chromosome"/>
</dbReference>
<gene>
    <name evidence="3" type="ORF">FSB76_02205</name>
</gene>
<evidence type="ECO:0000313" key="4">
    <source>
        <dbReference type="Proteomes" id="UP000321362"/>
    </source>
</evidence>
<keyword evidence="2" id="KW-1133">Transmembrane helix</keyword>
<dbReference type="EMBL" id="CP042437">
    <property type="protein sequence ID" value="QEC74812.1"/>
    <property type="molecule type" value="Genomic_DNA"/>
</dbReference>
<feature type="region of interest" description="Disordered" evidence="1">
    <location>
        <begin position="1"/>
        <end position="28"/>
    </location>
</feature>
<feature type="transmembrane region" description="Helical" evidence="2">
    <location>
        <begin position="181"/>
        <end position="199"/>
    </location>
</feature>
<proteinExistence type="predicted"/>
<evidence type="ECO:0000313" key="3">
    <source>
        <dbReference type="EMBL" id="QEC74812.1"/>
    </source>
</evidence>
<feature type="transmembrane region" description="Helical" evidence="2">
    <location>
        <begin position="72"/>
        <end position="93"/>
    </location>
</feature>
<feature type="transmembrane region" description="Helical" evidence="2">
    <location>
        <begin position="143"/>
        <end position="161"/>
    </location>
</feature>
<evidence type="ECO:0008006" key="5">
    <source>
        <dbReference type="Google" id="ProtNLM"/>
    </source>
</evidence>